<dbReference type="InterPro" id="IPR000477">
    <property type="entry name" value="RT_dom"/>
</dbReference>
<feature type="domain" description="Reverse transcriptase" evidence="1">
    <location>
        <begin position="1"/>
        <end position="139"/>
    </location>
</feature>
<dbReference type="Proteomes" id="UP000594261">
    <property type="component" value="Chromosome 8"/>
</dbReference>
<dbReference type="PROSITE" id="PS50878">
    <property type="entry name" value="RT_POL"/>
    <property type="match status" value="1"/>
</dbReference>
<sequence length="240" mass="26573">MSCVSTSSIALLFNGSALPPFLPSRGIWQGDSLSPYLFILCMEVLGYLITDKCSSNLWDPMKASRDGPAFSYLFFVDDLILFAKADEKNCQSIRGFHSTSNLGKYLGFSLKHPRSSTQDYNFIIEKVQSKLVGWKANLLSFLRRVVLTQATLTAIPSYIMQGVPLPRRVLNSLDKISRFLIWGSTTEKKKLHLLSWKKIAKPKKDGGLGVHAAKPKKHCASCQVKMAAPSGKRLPVGSCS</sequence>
<reference evidence="2" key="2">
    <citation type="submission" date="2021-01" db="UniProtKB">
        <authorList>
            <consortium name="EnsemblPlants"/>
        </authorList>
    </citation>
    <scope>IDENTIFICATION</scope>
</reference>
<evidence type="ECO:0000313" key="2">
    <source>
        <dbReference type="EnsemblPlants" id="QL08p061019:mrna"/>
    </source>
</evidence>
<organism evidence="2 3">
    <name type="scientific">Quercus lobata</name>
    <name type="common">Valley oak</name>
    <dbReference type="NCBI Taxonomy" id="97700"/>
    <lineage>
        <taxon>Eukaryota</taxon>
        <taxon>Viridiplantae</taxon>
        <taxon>Streptophyta</taxon>
        <taxon>Embryophyta</taxon>
        <taxon>Tracheophyta</taxon>
        <taxon>Spermatophyta</taxon>
        <taxon>Magnoliopsida</taxon>
        <taxon>eudicotyledons</taxon>
        <taxon>Gunneridae</taxon>
        <taxon>Pentapetalae</taxon>
        <taxon>rosids</taxon>
        <taxon>fabids</taxon>
        <taxon>Fagales</taxon>
        <taxon>Fagaceae</taxon>
        <taxon>Quercus</taxon>
    </lineage>
</organism>
<keyword evidence="3" id="KW-1185">Reference proteome</keyword>
<proteinExistence type="predicted"/>
<dbReference type="AlphaFoldDB" id="A0A7N2R9Z1"/>
<dbReference type="OMA" id="VCANIER"/>
<dbReference type="Gramene" id="QL08p061019:mrna">
    <property type="protein sequence ID" value="QL08p061019:mrna"/>
    <property type="gene ID" value="QL08p061019"/>
</dbReference>
<dbReference type="EnsemblPlants" id="QL08p061019:mrna">
    <property type="protein sequence ID" value="QL08p061019:mrna"/>
    <property type="gene ID" value="QL08p061019"/>
</dbReference>
<dbReference type="InParanoid" id="A0A7N2R9Z1"/>
<dbReference type="PANTHER" id="PTHR33116">
    <property type="entry name" value="REVERSE TRANSCRIPTASE ZINC-BINDING DOMAIN-CONTAINING PROTEIN-RELATED-RELATED"/>
    <property type="match status" value="1"/>
</dbReference>
<accession>A0A7N2R9Z1</accession>
<name>A0A7N2R9Z1_QUELO</name>
<protein>
    <recommendedName>
        <fullName evidence="1">Reverse transcriptase domain-containing protein</fullName>
    </recommendedName>
</protein>
<evidence type="ECO:0000313" key="3">
    <source>
        <dbReference type="Proteomes" id="UP000594261"/>
    </source>
</evidence>
<reference evidence="2 3" key="1">
    <citation type="journal article" date="2016" name="G3 (Bethesda)">
        <title>First Draft Assembly and Annotation of the Genome of a California Endemic Oak Quercus lobata Nee (Fagaceae).</title>
        <authorList>
            <person name="Sork V.L."/>
            <person name="Fitz-Gibbon S.T."/>
            <person name="Puiu D."/>
            <person name="Crepeau M."/>
            <person name="Gugger P.F."/>
            <person name="Sherman R."/>
            <person name="Stevens K."/>
            <person name="Langley C.H."/>
            <person name="Pellegrini M."/>
            <person name="Salzberg S.L."/>
        </authorList>
    </citation>
    <scope>NUCLEOTIDE SEQUENCE [LARGE SCALE GENOMIC DNA]</scope>
    <source>
        <strain evidence="2 3">cv. SW786</strain>
    </source>
</reference>
<dbReference type="PANTHER" id="PTHR33116:SF70">
    <property type="entry name" value="NON-LTR RETROELEMENT REVERSE TRANSCRIPTASE-LIKE PROTEIN"/>
    <property type="match status" value="1"/>
</dbReference>
<dbReference type="EMBL" id="LRBV02000008">
    <property type="status" value="NOT_ANNOTATED_CDS"/>
    <property type="molecule type" value="Genomic_DNA"/>
</dbReference>
<evidence type="ECO:0000259" key="1">
    <source>
        <dbReference type="PROSITE" id="PS50878"/>
    </source>
</evidence>